<evidence type="ECO:0000313" key="2">
    <source>
        <dbReference type="EMBL" id="MEP1059307.1"/>
    </source>
</evidence>
<gene>
    <name evidence="2" type="ORF">NDI38_12735</name>
</gene>
<comment type="caution">
    <text evidence="2">The sequence shown here is derived from an EMBL/GenBank/DDBJ whole genome shotgun (WGS) entry which is preliminary data.</text>
</comment>
<accession>A0ABV0KJ87</accession>
<sequence length="143" mass="15989">MPEVFLLPVQPQKAQKIDLAQSYPCPCRRRGQLTQIALTEAFGCNRCQQIFVVDEGGYVLEELSTSYRYKRTWRWNGHQWQGASSGFGDSYLSIALGIVLTMLIIGLLLALGSPGNSGPMFWVIVLLLLALLPALMVLLAYRR</sequence>
<keyword evidence="1" id="KW-1133">Transmembrane helix</keyword>
<protein>
    <submittedName>
        <fullName evidence="2">Uncharacterized protein</fullName>
    </submittedName>
</protein>
<dbReference type="Proteomes" id="UP001476950">
    <property type="component" value="Unassembled WGS sequence"/>
</dbReference>
<organism evidence="2 3">
    <name type="scientific">Stenomitos frigidus AS-A4</name>
    <dbReference type="NCBI Taxonomy" id="2933935"/>
    <lineage>
        <taxon>Bacteria</taxon>
        <taxon>Bacillati</taxon>
        <taxon>Cyanobacteriota</taxon>
        <taxon>Cyanophyceae</taxon>
        <taxon>Leptolyngbyales</taxon>
        <taxon>Leptolyngbyaceae</taxon>
        <taxon>Stenomitos</taxon>
    </lineage>
</organism>
<keyword evidence="1" id="KW-0812">Transmembrane</keyword>
<proteinExistence type="predicted"/>
<feature type="transmembrane region" description="Helical" evidence="1">
    <location>
        <begin position="91"/>
        <end position="113"/>
    </location>
</feature>
<keyword evidence="1" id="KW-0472">Membrane</keyword>
<name>A0ABV0KJ87_9CYAN</name>
<dbReference type="EMBL" id="JAMPLM010000010">
    <property type="protein sequence ID" value="MEP1059307.1"/>
    <property type="molecule type" value="Genomic_DNA"/>
</dbReference>
<reference evidence="2 3" key="1">
    <citation type="submission" date="2022-04" db="EMBL/GenBank/DDBJ databases">
        <title>Positive selection, recombination, and allopatry shape intraspecific diversity of widespread and dominant cyanobacteria.</title>
        <authorList>
            <person name="Wei J."/>
            <person name="Shu W."/>
            <person name="Hu C."/>
        </authorList>
    </citation>
    <scope>NUCLEOTIDE SEQUENCE [LARGE SCALE GENOMIC DNA]</scope>
    <source>
        <strain evidence="2 3">AS-A4</strain>
    </source>
</reference>
<keyword evidence="3" id="KW-1185">Reference proteome</keyword>
<evidence type="ECO:0000313" key="3">
    <source>
        <dbReference type="Proteomes" id="UP001476950"/>
    </source>
</evidence>
<evidence type="ECO:0000256" key="1">
    <source>
        <dbReference type="SAM" id="Phobius"/>
    </source>
</evidence>
<feature type="transmembrane region" description="Helical" evidence="1">
    <location>
        <begin position="119"/>
        <end position="141"/>
    </location>
</feature>